<dbReference type="FunFam" id="3.90.1150.10:FF:000006">
    <property type="entry name" value="Phosphoserine aminotransferase"/>
    <property type="match status" value="1"/>
</dbReference>
<dbReference type="PIRSF" id="PIRSF000525">
    <property type="entry name" value="SerC"/>
    <property type="match status" value="1"/>
</dbReference>
<dbReference type="PANTHER" id="PTHR43247:SF1">
    <property type="entry name" value="PHOSPHOSERINE AMINOTRANSFERASE"/>
    <property type="match status" value="1"/>
</dbReference>
<dbReference type="HAMAP" id="MF_00160">
    <property type="entry name" value="SerC_aminotrans_5"/>
    <property type="match status" value="1"/>
</dbReference>
<evidence type="ECO:0000256" key="6">
    <source>
        <dbReference type="ARBA" id="ARBA00022605"/>
    </source>
</evidence>
<comment type="pathway">
    <text evidence="2">Amino-acid biosynthesis; L-serine biosynthesis; L-serine from 3-phospho-D-glycerate: step 2/3.</text>
</comment>
<feature type="domain" description="Aminotransferase class V" evidence="12">
    <location>
        <begin position="9"/>
        <end position="93"/>
    </location>
</feature>
<evidence type="ECO:0000256" key="3">
    <source>
        <dbReference type="ARBA" id="ARBA00006904"/>
    </source>
</evidence>
<dbReference type="GO" id="GO:0004648">
    <property type="term" value="F:O-phospho-L-serine:2-oxoglutarate aminotransferase activity"/>
    <property type="evidence" value="ECO:0007669"/>
    <property type="project" value="UniProtKB-EC"/>
</dbReference>
<comment type="similarity">
    <text evidence="3">Belongs to the class-V pyridoxal-phosphate-dependent aminotransferase family. SerC subfamily.</text>
</comment>
<dbReference type="InterPro" id="IPR022278">
    <property type="entry name" value="Pser_aminoTfrase"/>
</dbReference>
<keyword evidence="5 13" id="KW-0032">Aminotransferase</keyword>
<dbReference type="UniPathway" id="UPA00135">
    <property type="reaction ID" value="UER00197"/>
</dbReference>
<evidence type="ECO:0000313" key="14">
    <source>
        <dbReference type="Proteomes" id="UP000295703"/>
    </source>
</evidence>
<feature type="domain" description="Aminotransferase class V" evidence="12">
    <location>
        <begin position="107"/>
        <end position="403"/>
    </location>
</feature>
<dbReference type="InterPro" id="IPR015422">
    <property type="entry name" value="PyrdxlP-dep_Trfase_small"/>
</dbReference>
<name>A0A4R8RPJ9_COLTR</name>
<comment type="caution">
    <text evidence="13">The sequence shown here is derived from an EMBL/GenBank/DDBJ whole genome shotgun (WGS) entry which is preliminary data.</text>
</comment>
<evidence type="ECO:0000256" key="7">
    <source>
        <dbReference type="ARBA" id="ARBA00022679"/>
    </source>
</evidence>
<dbReference type="PANTHER" id="PTHR43247">
    <property type="entry name" value="PHOSPHOSERINE AMINOTRANSFERASE"/>
    <property type="match status" value="1"/>
</dbReference>
<evidence type="ECO:0000256" key="8">
    <source>
        <dbReference type="ARBA" id="ARBA00022898"/>
    </source>
</evidence>
<comment type="cofactor">
    <cofactor evidence="1">
        <name>pyridoxal 5'-phosphate</name>
        <dbReference type="ChEBI" id="CHEBI:597326"/>
    </cofactor>
</comment>
<keyword evidence="14" id="KW-1185">Reference proteome</keyword>
<evidence type="ECO:0000256" key="9">
    <source>
        <dbReference type="ARBA" id="ARBA00023299"/>
    </source>
</evidence>
<dbReference type="EMBL" id="RYZW01000007">
    <property type="protein sequence ID" value="TDZ73145.1"/>
    <property type="molecule type" value="Genomic_DNA"/>
</dbReference>
<dbReference type="GO" id="GO:0005737">
    <property type="term" value="C:cytoplasm"/>
    <property type="evidence" value="ECO:0007669"/>
    <property type="project" value="TreeGrafter"/>
</dbReference>
<dbReference type="STRING" id="5466.A0A4R8RPJ9"/>
<evidence type="ECO:0000313" key="13">
    <source>
        <dbReference type="EMBL" id="TDZ73145.1"/>
    </source>
</evidence>
<evidence type="ECO:0000259" key="12">
    <source>
        <dbReference type="Pfam" id="PF00266"/>
    </source>
</evidence>
<keyword evidence="7 13" id="KW-0808">Transferase</keyword>
<dbReference type="SUPFAM" id="SSF53383">
    <property type="entry name" value="PLP-dependent transferases"/>
    <property type="match status" value="1"/>
</dbReference>
<organism evidence="13 14">
    <name type="scientific">Colletotrichum trifolii</name>
    <dbReference type="NCBI Taxonomy" id="5466"/>
    <lineage>
        <taxon>Eukaryota</taxon>
        <taxon>Fungi</taxon>
        <taxon>Dikarya</taxon>
        <taxon>Ascomycota</taxon>
        <taxon>Pezizomycotina</taxon>
        <taxon>Sordariomycetes</taxon>
        <taxon>Hypocreomycetidae</taxon>
        <taxon>Glomerellales</taxon>
        <taxon>Glomerellaceae</taxon>
        <taxon>Colletotrichum</taxon>
        <taxon>Colletotrichum orbiculare species complex</taxon>
    </lineage>
</organism>
<evidence type="ECO:0000256" key="1">
    <source>
        <dbReference type="ARBA" id="ARBA00001933"/>
    </source>
</evidence>
<dbReference type="GO" id="GO:0006564">
    <property type="term" value="P:L-serine biosynthetic process"/>
    <property type="evidence" value="ECO:0007669"/>
    <property type="project" value="UniProtKB-KW"/>
</dbReference>
<evidence type="ECO:0000256" key="2">
    <source>
        <dbReference type="ARBA" id="ARBA00005099"/>
    </source>
</evidence>
<protein>
    <recommendedName>
        <fullName evidence="4">phosphoserine transaminase</fullName>
        <ecNumber evidence="4">2.6.1.52</ecNumber>
    </recommendedName>
</protein>
<proteinExistence type="inferred from homology"/>
<comment type="catalytic activity">
    <reaction evidence="10">
        <text>4-(phosphooxy)-L-threonine + 2-oxoglutarate = (R)-3-hydroxy-2-oxo-4-phosphooxybutanoate + L-glutamate</text>
        <dbReference type="Rhea" id="RHEA:16573"/>
        <dbReference type="ChEBI" id="CHEBI:16810"/>
        <dbReference type="ChEBI" id="CHEBI:29985"/>
        <dbReference type="ChEBI" id="CHEBI:58452"/>
        <dbReference type="ChEBI" id="CHEBI:58538"/>
        <dbReference type="EC" id="2.6.1.52"/>
    </reaction>
</comment>
<keyword evidence="9" id="KW-0718">Serine biosynthesis</keyword>
<dbReference type="GO" id="GO:0030170">
    <property type="term" value="F:pyridoxal phosphate binding"/>
    <property type="evidence" value="ECO:0007669"/>
    <property type="project" value="TreeGrafter"/>
</dbReference>
<evidence type="ECO:0000256" key="5">
    <source>
        <dbReference type="ARBA" id="ARBA00022576"/>
    </source>
</evidence>
<dbReference type="InterPro" id="IPR000192">
    <property type="entry name" value="Aminotrans_V_dom"/>
</dbReference>
<evidence type="ECO:0000256" key="11">
    <source>
        <dbReference type="ARBA" id="ARBA00049007"/>
    </source>
</evidence>
<evidence type="ECO:0000256" key="4">
    <source>
        <dbReference type="ARBA" id="ARBA00013030"/>
    </source>
</evidence>
<comment type="catalytic activity">
    <reaction evidence="11">
        <text>O-phospho-L-serine + 2-oxoglutarate = 3-phosphooxypyruvate + L-glutamate</text>
        <dbReference type="Rhea" id="RHEA:14329"/>
        <dbReference type="ChEBI" id="CHEBI:16810"/>
        <dbReference type="ChEBI" id="CHEBI:18110"/>
        <dbReference type="ChEBI" id="CHEBI:29985"/>
        <dbReference type="ChEBI" id="CHEBI:57524"/>
        <dbReference type="EC" id="2.6.1.52"/>
    </reaction>
</comment>
<keyword evidence="6" id="KW-0028">Amino-acid biosynthesis</keyword>
<evidence type="ECO:0000256" key="10">
    <source>
        <dbReference type="ARBA" id="ARBA00047630"/>
    </source>
</evidence>
<dbReference type="EC" id="2.6.1.52" evidence="4"/>
<dbReference type="InterPro" id="IPR015421">
    <property type="entry name" value="PyrdxlP-dep_Trfase_major"/>
</dbReference>
<dbReference type="Pfam" id="PF00266">
    <property type="entry name" value="Aminotran_5"/>
    <property type="match status" value="2"/>
</dbReference>
<dbReference type="FunFam" id="3.40.640.10:FF:000082">
    <property type="entry name" value="Phosphoserine aminotransferase"/>
    <property type="match status" value="1"/>
</dbReference>
<dbReference type="Gene3D" id="3.40.640.10">
    <property type="entry name" value="Type I PLP-dependent aspartate aminotransferase-like (Major domain)"/>
    <property type="match status" value="1"/>
</dbReference>
<sequence length="424" mass="45569">MPTRADITYFGAGPALLPTDVLETAAQALLDFNGTGLGIAEHSHRSEIATNIIEEAKADLATYLNIPSDYEVLFMQAGGSGEFSATVYNLVGAWVARQRDDVLKRLGATDETDDKVVAELRRVVDEKLKLDYLVTGGWSQKASAEAARLLGPEFVNVAADARNINDGKFGKIPDEKDWKLSDGAAMVYYCDNETVDGVEFPGFPASLGPKDNGEGPIVVADMSSNILSRRIPVENYSAIFFGAQKNLGSTGITVVVIKKSLLAPQPSPALMRKLGLPISPIVLSYETIAKNNSLYNTLSIFDVYIAGQVLKKLLRTYPDGVDGQQAVADKKAALIYAALEAHPDVYRVVADESVRSRMNICFRVTRGGDVDASEKAFLKESAAQGLTGLKGHRSVGGIRASNYNSIPLEGAQKLAAFIESFAKA</sequence>
<dbReference type="Proteomes" id="UP000295703">
    <property type="component" value="Unassembled WGS sequence"/>
</dbReference>
<keyword evidence="8" id="KW-0663">Pyridoxal phosphate</keyword>
<gene>
    <name evidence="13" type="primary">SER1</name>
    <name evidence="13" type="ORF">CTRI78_v001434</name>
</gene>
<reference evidence="13 14" key="1">
    <citation type="submission" date="2018-12" db="EMBL/GenBank/DDBJ databases">
        <title>Genome sequence and assembly of Colletotrichum trifolii.</title>
        <authorList>
            <person name="Gan P."/>
            <person name="Shirasu K."/>
        </authorList>
    </citation>
    <scope>NUCLEOTIDE SEQUENCE [LARGE SCALE GENOMIC DNA]</scope>
    <source>
        <strain evidence="13 14">543-2</strain>
    </source>
</reference>
<dbReference type="NCBIfam" id="NF003764">
    <property type="entry name" value="PRK05355.1"/>
    <property type="match status" value="1"/>
</dbReference>
<dbReference type="Gene3D" id="3.90.1150.10">
    <property type="entry name" value="Aspartate Aminotransferase, domain 1"/>
    <property type="match status" value="1"/>
</dbReference>
<accession>A0A4R8RPJ9</accession>
<dbReference type="InterPro" id="IPR015424">
    <property type="entry name" value="PyrdxlP-dep_Trfase"/>
</dbReference>
<dbReference type="AlphaFoldDB" id="A0A4R8RPJ9"/>